<evidence type="ECO:0000313" key="5">
    <source>
        <dbReference type="Proteomes" id="UP000326396"/>
    </source>
</evidence>
<feature type="domain" description="TGS" evidence="2">
    <location>
        <begin position="194"/>
        <end position="246"/>
    </location>
</feature>
<dbReference type="Proteomes" id="UP000326396">
    <property type="component" value="Linkage Group LG1"/>
</dbReference>
<keyword evidence="5" id="KW-1185">Reference proteome</keyword>
<organism evidence="4 5">
    <name type="scientific">Mikania micrantha</name>
    <name type="common">bitter vine</name>
    <dbReference type="NCBI Taxonomy" id="192012"/>
    <lineage>
        <taxon>Eukaryota</taxon>
        <taxon>Viridiplantae</taxon>
        <taxon>Streptophyta</taxon>
        <taxon>Embryophyta</taxon>
        <taxon>Tracheophyta</taxon>
        <taxon>Spermatophyta</taxon>
        <taxon>Magnoliopsida</taxon>
        <taxon>eudicotyledons</taxon>
        <taxon>Gunneridae</taxon>
        <taxon>Pentapetalae</taxon>
        <taxon>asterids</taxon>
        <taxon>campanulids</taxon>
        <taxon>Asterales</taxon>
        <taxon>Asteraceae</taxon>
        <taxon>Asteroideae</taxon>
        <taxon>Heliantheae alliance</taxon>
        <taxon>Eupatorieae</taxon>
        <taxon>Mikania</taxon>
    </lineage>
</organism>
<dbReference type="InterPro" id="IPR013103">
    <property type="entry name" value="RVT_2"/>
</dbReference>
<dbReference type="AlphaFoldDB" id="A0A5N6Q9I3"/>
<dbReference type="InterPro" id="IPR012675">
    <property type="entry name" value="Beta-grasp_dom_sf"/>
</dbReference>
<dbReference type="Pfam" id="PF02824">
    <property type="entry name" value="TGS"/>
    <property type="match status" value="1"/>
</dbReference>
<dbReference type="PROSITE" id="PS50889">
    <property type="entry name" value="S4"/>
    <property type="match status" value="1"/>
</dbReference>
<name>A0A5N6Q9I3_9ASTR</name>
<dbReference type="EMBL" id="SZYD01000001">
    <property type="protein sequence ID" value="KAD7480531.1"/>
    <property type="molecule type" value="Genomic_DNA"/>
</dbReference>
<dbReference type="OrthoDB" id="1000646at2759"/>
<dbReference type="InterPro" id="IPR004095">
    <property type="entry name" value="TGS"/>
</dbReference>
<accession>A0A5N6Q9I3</accession>
<protein>
    <recommendedName>
        <fullName evidence="6">Reverse transcriptase Ty1/copia-type domain-containing protein</fullName>
    </recommendedName>
</protein>
<dbReference type="Gene3D" id="3.10.20.30">
    <property type="match status" value="1"/>
</dbReference>
<evidence type="ECO:0000256" key="1">
    <source>
        <dbReference type="PROSITE-ProRule" id="PRU00182"/>
    </source>
</evidence>
<evidence type="ECO:0000313" key="4">
    <source>
        <dbReference type="EMBL" id="KAD7480531.1"/>
    </source>
</evidence>
<feature type="domain" description="Reverse transcriptase Ty1/copia-type" evidence="3">
    <location>
        <begin position="54"/>
        <end position="143"/>
    </location>
</feature>
<evidence type="ECO:0008006" key="6">
    <source>
        <dbReference type="Google" id="ProtNLM"/>
    </source>
</evidence>
<comment type="caution">
    <text evidence="4">The sequence shown here is derived from an EMBL/GenBank/DDBJ whole genome shotgun (WGS) entry which is preliminary data.</text>
</comment>
<proteinExistence type="predicted"/>
<evidence type="ECO:0000259" key="3">
    <source>
        <dbReference type="Pfam" id="PF07727"/>
    </source>
</evidence>
<reference evidence="4 5" key="1">
    <citation type="submission" date="2019-05" db="EMBL/GenBank/DDBJ databases">
        <title>Mikania micrantha, genome provides insights into the molecular mechanism of rapid growth.</title>
        <authorList>
            <person name="Liu B."/>
        </authorList>
    </citation>
    <scope>NUCLEOTIDE SEQUENCE [LARGE SCALE GENOMIC DNA]</scope>
    <source>
        <strain evidence="4">NLD-2019</strain>
        <tissue evidence="4">Leaf</tissue>
    </source>
</reference>
<keyword evidence="1" id="KW-0694">RNA-binding</keyword>
<sequence>MTTRSMAGIFKPKQPLNLHTATSIIPLPNTPHAALNKPDWNNAMLDEFRALIANKTWVLVPKSPEMNIVCIMWIFKHKKHAYDILERYKARLVCDGRSQQVGVDCDETFSPVVKPATIRTFLSIAQAHSWPIHHLDVKNAFLDLHQPFGFRESRFPDYVLLLRTMLQWEEQLRSEAGFQESKRANVSQFGEIAVVCWPDGEIVRLRSGSTAADAATRVGLEGKLVSVNGQVVLPNTQLKDGDVIQVRVR</sequence>
<gene>
    <name evidence="4" type="ORF">E3N88_03667</name>
</gene>
<dbReference type="GO" id="GO:0003723">
    <property type="term" value="F:RNA binding"/>
    <property type="evidence" value="ECO:0007669"/>
    <property type="project" value="UniProtKB-KW"/>
</dbReference>
<evidence type="ECO:0000259" key="2">
    <source>
        <dbReference type="Pfam" id="PF02824"/>
    </source>
</evidence>
<dbReference type="Pfam" id="PF07727">
    <property type="entry name" value="RVT_2"/>
    <property type="match status" value="1"/>
</dbReference>